<name>A0ACC2BQI9_DIPCM</name>
<accession>A0ACC2BQI9</accession>
<gene>
    <name evidence="1" type="ORF">O6H91_14G068300</name>
</gene>
<evidence type="ECO:0000313" key="1">
    <source>
        <dbReference type="EMBL" id="KAJ7532006.1"/>
    </source>
</evidence>
<evidence type="ECO:0000313" key="2">
    <source>
        <dbReference type="Proteomes" id="UP001162992"/>
    </source>
</evidence>
<protein>
    <submittedName>
        <fullName evidence="1">Uncharacterized protein</fullName>
    </submittedName>
</protein>
<dbReference type="EMBL" id="CM055105">
    <property type="protein sequence ID" value="KAJ7532006.1"/>
    <property type="molecule type" value="Genomic_DNA"/>
</dbReference>
<dbReference type="Proteomes" id="UP001162992">
    <property type="component" value="Chromosome 14"/>
</dbReference>
<sequence>MTSLGRPHAAAINNLLPETRGPLSKFDCFLFDLDDTLYPMSLGLSEACGNNIRAFMVEKLGISEFLVDELSSRLYKHHGTTMAGLRAAGYEFEFDEYHDFAHGRLPYHLLEPDYELRDLLLSLPQRKIIFTNADRVHALKVLKRLELEDCFEDIISFETIMDHRGFASEVKSQQSQPTQVVCKPSLEAMRRAINIGQIDPTKTLFFDDSVRNIIAGKAVGLHTALVGSAVRIEEADYVVHSIHDVAQGLLGIWEKDYAKFRQEILSN</sequence>
<keyword evidence="2" id="KW-1185">Reference proteome</keyword>
<reference evidence="2" key="1">
    <citation type="journal article" date="2024" name="Proc. Natl. Acad. Sci. U.S.A.">
        <title>Extraordinary preservation of gene collinearity over three hundred million years revealed in homosporous lycophytes.</title>
        <authorList>
            <person name="Li C."/>
            <person name="Wickell D."/>
            <person name="Kuo L.Y."/>
            <person name="Chen X."/>
            <person name="Nie B."/>
            <person name="Liao X."/>
            <person name="Peng D."/>
            <person name="Ji J."/>
            <person name="Jenkins J."/>
            <person name="Williams M."/>
            <person name="Shu S."/>
            <person name="Plott C."/>
            <person name="Barry K."/>
            <person name="Rajasekar S."/>
            <person name="Grimwood J."/>
            <person name="Han X."/>
            <person name="Sun S."/>
            <person name="Hou Z."/>
            <person name="He W."/>
            <person name="Dai G."/>
            <person name="Sun C."/>
            <person name="Schmutz J."/>
            <person name="Leebens-Mack J.H."/>
            <person name="Li F.W."/>
            <person name="Wang L."/>
        </authorList>
    </citation>
    <scope>NUCLEOTIDE SEQUENCE [LARGE SCALE GENOMIC DNA]</scope>
    <source>
        <strain evidence="2">cv. PW_Plant_1</strain>
    </source>
</reference>
<proteinExistence type="predicted"/>
<organism evidence="1 2">
    <name type="scientific">Diphasiastrum complanatum</name>
    <name type="common">Issler's clubmoss</name>
    <name type="synonym">Lycopodium complanatum</name>
    <dbReference type="NCBI Taxonomy" id="34168"/>
    <lineage>
        <taxon>Eukaryota</taxon>
        <taxon>Viridiplantae</taxon>
        <taxon>Streptophyta</taxon>
        <taxon>Embryophyta</taxon>
        <taxon>Tracheophyta</taxon>
        <taxon>Lycopodiopsida</taxon>
        <taxon>Lycopodiales</taxon>
        <taxon>Lycopodiaceae</taxon>
        <taxon>Lycopodioideae</taxon>
        <taxon>Diphasiastrum</taxon>
    </lineage>
</organism>
<comment type="caution">
    <text evidence="1">The sequence shown here is derived from an EMBL/GenBank/DDBJ whole genome shotgun (WGS) entry which is preliminary data.</text>
</comment>